<evidence type="ECO:0000313" key="2">
    <source>
        <dbReference type="EMBL" id="CUS08690.1"/>
    </source>
</evidence>
<feature type="domain" description="RNase H type-1" evidence="1">
    <location>
        <begin position="23"/>
        <end position="161"/>
    </location>
</feature>
<dbReference type="PANTHER" id="PTHR47723:SF19">
    <property type="entry name" value="POLYNUCLEOTIDYL TRANSFERASE, RIBONUCLEASE H-LIKE SUPERFAMILY PROTEIN"/>
    <property type="match status" value="1"/>
</dbReference>
<dbReference type="Gene3D" id="3.30.420.10">
    <property type="entry name" value="Ribonuclease H-like superfamily/Ribonuclease H"/>
    <property type="match status" value="1"/>
</dbReference>
<gene>
    <name evidence="2" type="ORF">GSTUAT00007237001</name>
</gene>
<evidence type="ECO:0000259" key="1">
    <source>
        <dbReference type="PROSITE" id="PS50879"/>
    </source>
</evidence>
<dbReference type="Pfam" id="PF00075">
    <property type="entry name" value="RNase_H"/>
    <property type="match status" value="1"/>
</dbReference>
<accession>A0A292PQD1</accession>
<dbReference type="SUPFAM" id="SSF53098">
    <property type="entry name" value="Ribonuclease H-like"/>
    <property type="match status" value="1"/>
</dbReference>
<dbReference type="InterPro" id="IPR012337">
    <property type="entry name" value="RNaseH-like_sf"/>
</dbReference>
<dbReference type="AlphaFoldDB" id="A0A292PQD1"/>
<evidence type="ECO:0000313" key="3">
    <source>
        <dbReference type="Proteomes" id="UP001412239"/>
    </source>
</evidence>
<dbReference type="InterPro" id="IPR002156">
    <property type="entry name" value="RNaseH_domain"/>
</dbReference>
<reference evidence="2" key="1">
    <citation type="submission" date="2015-10" db="EMBL/GenBank/DDBJ databases">
        <authorList>
            <person name="Regsiter A."/>
            <person name="william w."/>
        </authorList>
    </citation>
    <scope>NUCLEOTIDE SEQUENCE</scope>
    <source>
        <strain evidence="2">Montdore</strain>
    </source>
</reference>
<dbReference type="EMBL" id="LN891119">
    <property type="protein sequence ID" value="CUS08690.1"/>
    <property type="molecule type" value="Genomic_DNA"/>
</dbReference>
<dbReference type="CDD" id="cd09276">
    <property type="entry name" value="Rnase_HI_RT_non_LTR"/>
    <property type="match status" value="1"/>
</dbReference>
<dbReference type="InterPro" id="IPR036397">
    <property type="entry name" value="RNaseH_sf"/>
</dbReference>
<keyword evidence="3" id="KW-1185">Reference proteome</keyword>
<dbReference type="Proteomes" id="UP001412239">
    <property type="component" value="Unassembled WGS sequence"/>
</dbReference>
<name>A0A292PQD1_9PEZI</name>
<dbReference type="InterPro" id="IPR053151">
    <property type="entry name" value="RNase_H-like"/>
</dbReference>
<organism evidence="2 3">
    <name type="scientific">Tuber aestivum</name>
    <name type="common">summer truffle</name>
    <dbReference type="NCBI Taxonomy" id="59557"/>
    <lineage>
        <taxon>Eukaryota</taxon>
        <taxon>Fungi</taxon>
        <taxon>Dikarya</taxon>
        <taxon>Ascomycota</taxon>
        <taxon>Pezizomycotina</taxon>
        <taxon>Pezizomycetes</taxon>
        <taxon>Pezizales</taxon>
        <taxon>Tuberaceae</taxon>
        <taxon>Tuber</taxon>
    </lineage>
</organism>
<dbReference type="PROSITE" id="PS50879">
    <property type="entry name" value="RNASE_H_1"/>
    <property type="match status" value="1"/>
</dbReference>
<dbReference type="GO" id="GO:0004523">
    <property type="term" value="F:RNA-DNA hybrid ribonuclease activity"/>
    <property type="evidence" value="ECO:0007669"/>
    <property type="project" value="InterPro"/>
</dbReference>
<protein>
    <recommendedName>
        <fullName evidence="1">RNase H type-1 domain-containing protein</fullName>
    </recommendedName>
</protein>
<sequence>MARGLGKEGGGSGIEDLRVRQEKTDEVLVFTDGSMIGGWVGAGWWRRDNGGVEYGARIPLGKEMEVYDSELVGIEAGIRNGLLMAVQEGRKQILVLSDNQAAVQRMGRREASSGEAVVQRVWALVARTERHGITVTVGWVKGHCGVEGNEQADRLAKAGAQMARGGRHAYTSIAYLRRRTRSWGTHTAEQA</sequence>
<dbReference type="PANTHER" id="PTHR47723">
    <property type="entry name" value="OS05G0353850 PROTEIN"/>
    <property type="match status" value="1"/>
</dbReference>
<dbReference type="GO" id="GO:0003676">
    <property type="term" value="F:nucleic acid binding"/>
    <property type="evidence" value="ECO:0007669"/>
    <property type="project" value="InterPro"/>
</dbReference>
<proteinExistence type="predicted"/>